<dbReference type="InterPro" id="IPR028978">
    <property type="entry name" value="Chorismate_lyase_/UTRA_dom_sf"/>
</dbReference>
<dbReference type="PROSITE" id="PS50949">
    <property type="entry name" value="HTH_GNTR"/>
    <property type="match status" value="1"/>
</dbReference>
<dbReference type="SUPFAM" id="SSF64288">
    <property type="entry name" value="Chorismate lyase-like"/>
    <property type="match status" value="1"/>
</dbReference>
<keyword evidence="6" id="KW-1185">Reference proteome</keyword>
<sequence length="229" mass="25577">MNARTHRGIREAIRARIVAGEWQLGELIPGEVEFAEEYACSRTTVNRALQALAEEGMVERKRKGGTRVRPLPLPQAQLRIPLLREQVEDAGGAYRCEVVDRRIARAPDAIAERLDTGEAKAAYLETLHLADERPFAFETRWINLAAVPQFAEADLGELSANEWLVRTVPFTRGEVALSAATAEGRIADLLGTEEGAALFTMDRTTWLDDHPVTTMRLHYPPGYRLEFAI</sequence>
<evidence type="ECO:0000256" key="1">
    <source>
        <dbReference type="ARBA" id="ARBA00023015"/>
    </source>
</evidence>
<dbReference type="RefSeq" id="WP_221601518.1">
    <property type="nucleotide sequence ID" value="NZ_JAIGNU010000001.1"/>
</dbReference>
<dbReference type="InterPro" id="IPR050679">
    <property type="entry name" value="Bact_HTH_transcr_reg"/>
</dbReference>
<dbReference type="Gene3D" id="1.10.10.10">
    <property type="entry name" value="Winged helix-like DNA-binding domain superfamily/Winged helix DNA-binding domain"/>
    <property type="match status" value="1"/>
</dbReference>
<dbReference type="Gene3D" id="3.40.1410.10">
    <property type="entry name" value="Chorismate lyase-like"/>
    <property type="match status" value="1"/>
</dbReference>
<keyword evidence="3" id="KW-0804">Transcription</keyword>
<proteinExistence type="predicted"/>
<dbReference type="InterPro" id="IPR036390">
    <property type="entry name" value="WH_DNA-bd_sf"/>
</dbReference>
<dbReference type="PANTHER" id="PTHR44846:SF16">
    <property type="entry name" value="TRANSCRIPTIONAL REGULATOR PHNF-RELATED"/>
    <property type="match status" value="1"/>
</dbReference>
<dbReference type="CDD" id="cd07377">
    <property type="entry name" value="WHTH_GntR"/>
    <property type="match status" value="1"/>
</dbReference>
<dbReference type="InterPro" id="IPR011663">
    <property type="entry name" value="UTRA"/>
</dbReference>
<dbReference type="PRINTS" id="PR00035">
    <property type="entry name" value="HTHGNTR"/>
</dbReference>
<dbReference type="PANTHER" id="PTHR44846">
    <property type="entry name" value="MANNOSYL-D-GLYCERATE TRANSPORT/METABOLISM SYSTEM REPRESSOR MNGR-RELATED"/>
    <property type="match status" value="1"/>
</dbReference>
<dbReference type="SUPFAM" id="SSF46785">
    <property type="entry name" value="Winged helix' DNA-binding domain"/>
    <property type="match status" value="1"/>
</dbReference>
<protein>
    <submittedName>
        <fullName evidence="5">UTRA domain-containing protein</fullName>
    </submittedName>
</protein>
<keyword evidence="1" id="KW-0805">Transcription regulation</keyword>
<evidence type="ECO:0000259" key="4">
    <source>
        <dbReference type="PROSITE" id="PS50949"/>
    </source>
</evidence>
<feature type="domain" description="HTH gntR-type" evidence="4">
    <location>
        <begin position="3"/>
        <end position="71"/>
    </location>
</feature>
<gene>
    <name evidence="5" type="ORF">K3181_05190</name>
</gene>
<name>A0ABS7JTA4_9SPHN</name>
<dbReference type="SMART" id="SM00866">
    <property type="entry name" value="UTRA"/>
    <property type="match status" value="1"/>
</dbReference>
<dbReference type="Pfam" id="PF07702">
    <property type="entry name" value="UTRA"/>
    <property type="match status" value="1"/>
</dbReference>
<evidence type="ECO:0000256" key="3">
    <source>
        <dbReference type="ARBA" id="ARBA00023163"/>
    </source>
</evidence>
<evidence type="ECO:0000313" key="5">
    <source>
        <dbReference type="EMBL" id="MBX7500829.1"/>
    </source>
</evidence>
<dbReference type="InterPro" id="IPR036388">
    <property type="entry name" value="WH-like_DNA-bd_sf"/>
</dbReference>
<dbReference type="SMART" id="SM00345">
    <property type="entry name" value="HTH_GNTR"/>
    <property type="match status" value="1"/>
</dbReference>
<organism evidence="5 6">
    <name type="scientific">Qipengyuania mesophila</name>
    <dbReference type="NCBI Taxonomy" id="2867246"/>
    <lineage>
        <taxon>Bacteria</taxon>
        <taxon>Pseudomonadati</taxon>
        <taxon>Pseudomonadota</taxon>
        <taxon>Alphaproteobacteria</taxon>
        <taxon>Sphingomonadales</taxon>
        <taxon>Erythrobacteraceae</taxon>
        <taxon>Qipengyuania</taxon>
    </lineage>
</organism>
<keyword evidence="2" id="KW-0238">DNA-binding</keyword>
<comment type="caution">
    <text evidence="5">The sequence shown here is derived from an EMBL/GenBank/DDBJ whole genome shotgun (WGS) entry which is preliminary data.</text>
</comment>
<dbReference type="InterPro" id="IPR000524">
    <property type="entry name" value="Tscrpt_reg_HTH_GntR"/>
</dbReference>
<evidence type="ECO:0000313" key="6">
    <source>
        <dbReference type="Proteomes" id="UP000782554"/>
    </source>
</evidence>
<dbReference type="Pfam" id="PF00392">
    <property type="entry name" value="GntR"/>
    <property type="match status" value="1"/>
</dbReference>
<accession>A0ABS7JTA4</accession>
<dbReference type="Proteomes" id="UP000782554">
    <property type="component" value="Unassembled WGS sequence"/>
</dbReference>
<reference evidence="5 6" key="1">
    <citation type="submission" date="2021-08" db="EMBL/GenBank/DDBJ databases">
        <title>Comparative Genomics Analysis of the Genus Qipengyuania Reveals Extensive Genetic Diversity and Metabolic Versatility, Including the Description of Fifteen Novel Species.</title>
        <authorList>
            <person name="Liu Y."/>
        </authorList>
    </citation>
    <scope>NUCLEOTIDE SEQUENCE [LARGE SCALE GENOMIC DNA]</scope>
    <source>
        <strain evidence="5 6">YG27</strain>
    </source>
</reference>
<evidence type="ECO:0000256" key="2">
    <source>
        <dbReference type="ARBA" id="ARBA00023125"/>
    </source>
</evidence>
<dbReference type="EMBL" id="JAIGNU010000001">
    <property type="protein sequence ID" value="MBX7500829.1"/>
    <property type="molecule type" value="Genomic_DNA"/>
</dbReference>